<dbReference type="EMBL" id="BPVZ01000002">
    <property type="protein sequence ID" value="GKU88126.1"/>
    <property type="molecule type" value="Genomic_DNA"/>
</dbReference>
<evidence type="ECO:0000313" key="3">
    <source>
        <dbReference type="Proteomes" id="UP001054252"/>
    </source>
</evidence>
<protein>
    <submittedName>
        <fullName evidence="2">Uncharacterized protein</fullName>
    </submittedName>
</protein>
<dbReference type="AlphaFoldDB" id="A0AAV5HPF2"/>
<keyword evidence="3" id="KW-1185">Reference proteome</keyword>
<keyword evidence="1" id="KW-0175">Coiled coil</keyword>
<comment type="caution">
    <text evidence="2">The sequence shown here is derived from an EMBL/GenBank/DDBJ whole genome shotgun (WGS) entry which is preliminary data.</text>
</comment>
<gene>
    <name evidence="2" type="ORF">SLEP1_g2426</name>
</gene>
<dbReference type="Proteomes" id="UP001054252">
    <property type="component" value="Unassembled WGS sequence"/>
</dbReference>
<organism evidence="2 3">
    <name type="scientific">Rubroshorea leprosula</name>
    <dbReference type="NCBI Taxonomy" id="152421"/>
    <lineage>
        <taxon>Eukaryota</taxon>
        <taxon>Viridiplantae</taxon>
        <taxon>Streptophyta</taxon>
        <taxon>Embryophyta</taxon>
        <taxon>Tracheophyta</taxon>
        <taxon>Spermatophyta</taxon>
        <taxon>Magnoliopsida</taxon>
        <taxon>eudicotyledons</taxon>
        <taxon>Gunneridae</taxon>
        <taxon>Pentapetalae</taxon>
        <taxon>rosids</taxon>
        <taxon>malvids</taxon>
        <taxon>Malvales</taxon>
        <taxon>Dipterocarpaceae</taxon>
        <taxon>Rubroshorea</taxon>
    </lineage>
</organism>
<evidence type="ECO:0000256" key="1">
    <source>
        <dbReference type="SAM" id="Coils"/>
    </source>
</evidence>
<feature type="coiled-coil region" evidence="1">
    <location>
        <begin position="133"/>
        <end position="205"/>
    </location>
</feature>
<sequence>MSQSHVNQRVEALPLISRRHGHEDNVPLIRRQTSPRPQLVQPAAARSSTMLAATPHHVAKTVPASAFAVGPRIAYLESFSYTKTDYQAAMLQGMQSFVPRVDWQRAKGYIQQHGSHATMLKLMGCEQGAQGQGRELSENCKQLTSEKASLEDEESGIQAAKDEVDCVEERATRVEAERDNALNELNSLRQLVVVANENLARAEKGLNKIKRSYWHSISIARAQGVEWLVGSDMFQDVMVVASMNTTTQIYDDIYGKVLQHRLDFPINELDFPINELAFFEGKEIDEQGKSLTPSTDTIVRLKWELNEDGALVWPPSVLEDGVDLKGLPSFDAWVAGVLELQAEPSNTPPNSQLVVTLARVDASVPMDLTND</sequence>
<accession>A0AAV5HPF2</accession>
<name>A0AAV5HPF2_9ROSI</name>
<evidence type="ECO:0000313" key="2">
    <source>
        <dbReference type="EMBL" id="GKU88126.1"/>
    </source>
</evidence>
<reference evidence="2 3" key="1">
    <citation type="journal article" date="2021" name="Commun. Biol.">
        <title>The genome of Shorea leprosula (Dipterocarpaceae) highlights the ecological relevance of drought in aseasonal tropical rainforests.</title>
        <authorList>
            <person name="Ng K.K.S."/>
            <person name="Kobayashi M.J."/>
            <person name="Fawcett J.A."/>
            <person name="Hatakeyama M."/>
            <person name="Paape T."/>
            <person name="Ng C.H."/>
            <person name="Ang C.C."/>
            <person name="Tnah L.H."/>
            <person name="Lee C.T."/>
            <person name="Nishiyama T."/>
            <person name="Sese J."/>
            <person name="O'Brien M.J."/>
            <person name="Copetti D."/>
            <person name="Mohd Noor M.I."/>
            <person name="Ong R.C."/>
            <person name="Putra M."/>
            <person name="Sireger I.Z."/>
            <person name="Indrioko S."/>
            <person name="Kosugi Y."/>
            <person name="Izuno A."/>
            <person name="Isagi Y."/>
            <person name="Lee S.L."/>
            <person name="Shimizu K.K."/>
        </authorList>
    </citation>
    <scope>NUCLEOTIDE SEQUENCE [LARGE SCALE GENOMIC DNA]</scope>
    <source>
        <strain evidence="2">214</strain>
    </source>
</reference>
<proteinExistence type="predicted"/>